<accession>A0A2T5G2X6</accession>
<evidence type="ECO:0000313" key="2">
    <source>
        <dbReference type="EMBL" id="PTQ13480.1"/>
    </source>
</evidence>
<proteinExistence type="predicted"/>
<evidence type="ECO:0000313" key="3">
    <source>
        <dbReference type="Proteomes" id="UP000244162"/>
    </source>
</evidence>
<feature type="compositionally biased region" description="Polar residues" evidence="1">
    <location>
        <begin position="51"/>
        <end position="60"/>
    </location>
</feature>
<reference evidence="2 3" key="1">
    <citation type="submission" date="2017-09" db="EMBL/GenBank/DDBJ databases">
        <title>Sphingomonas panjinensis sp.nov., isolated from oil-contaminated soil.</title>
        <authorList>
            <person name="Wang L."/>
            <person name="Chen L."/>
        </authorList>
    </citation>
    <scope>NUCLEOTIDE SEQUENCE [LARGE SCALE GENOMIC DNA]</scope>
    <source>
        <strain evidence="2 3">FW-11</strain>
    </source>
</reference>
<keyword evidence="3" id="KW-1185">Reference proteome</keyword>
<comment type="caution">
    <text evidence="2">The sequence shown here is derived from an EMBL/GenBank/DDBJ whole genome shotgun (WGS) entry which is preliminary data.</text>
</comment>
<sequence>MMMRMARQHRGQILLPGAKTVRWPYLLAGDRHRITHRKADNLGRIQSIQQRQELTGQQNEISRRYGKEQTDHQLHIAPERRASGRIMVYDQDADVTRGRENIGSARRHKELAGKARSG</sequence>
<gene>
    <name evidence="2" type="ORF">CLG96_05170</name>
</gene>
<feature type="compositionally biased region" description="Basic and acidic residues" evidence="1">
    <location>
        <begin position="61"/>
        <end position="71"/>
    </location>
</feature>
<feature type="region of interest" description="Disordered" evidence="1">
    <location>
        <begin position="51"/>
        <end position="71"/>
    </location>
</feature>
<name>A0A2T5G2X6_9SPHN</name>
<dbReference type="AlphaFoldDB" id="A0A2T5G2X6"/>
<dbReference type="Proteomes" id="UP000244162">
    <property type="component" value="Unassembled WGS sequence"/>
</dbReference>
<organism evidence="2 3">
    <name type="scientific">Sphingomonas oleivorans</name>
    <dbReference type="NCBI Taxonomy" id="1735121"/>
    <lineage>
        <taxon>Bacteria</taxon>
        <taxon>Pseudomonadati</taxon>
        <taxon>Pseudomonadota</taxon>
        <taxon>Alphaproteobacteria</taxon>
        <taxon>Sphingomonadales</taxon>
        <taxon>Sphingomonadaceae</taxon>
        <taxon>Sphingomonas</taxon>
    </lineage>
</organism>
<dbReference type="EMBL" id="NWBU01000004">
    <property type="protein sequence ID" value="PTQ13480.1"/>
    <property type="molecule type" value="Genomic_DNA"/>
</dbReference>
<evidence type="ECO:0000256" key="1">
    <source>
        <dbReference type="SAM" id="MobiDB-lite"/>
    </source>
</evidence>
<protein>
    <submittedName>
        <fullName evidence="2">Uncharacterized protein</fullName>
    </submittedName>
</protein>